<feature type="compositionally biased region" description="Polar residues" evidence="6">
    <location>
        <begin position="489"/>
        <end position="507"/>
    </location>
</feature>
<dbReference type="InterPro" id="IPR003599">
    <property type="entry name" value="Ig_sub"/>
</dbReference>
<dbReference type="GO" id="GO:0098609">
    <property type="term" value="P:cell-cell adhesion"/>
    <property type="evidence" value="ECO:0007669"/>
    <property type="project" value="TreeGrafter"/>
</dbReference>
<dbReference type="PROSITE" id="PS51257">
    <property type="entry name" value="PROKAR_LIPOPROTEIN"/>
    <property type="match status" value="1"/>
</dbReference>
<feature type="domain" description="Ig-like" evidence="9">
    <location>
        <begin position="125"/>
        <end position="222"/>
    </location>
</feature>
<comment type="subcellular location">
    <subcellularLocation>
        <location evidence="1">Membrane</location>
        <topology evidence="1">Single-pass type I membrane protein</topology>
    </subcellularLocation>
</comment>
<feature type="region of interest" description="Disordered" evidence="6">
    <location>
        <begin position="473"/>
        <end position="557"/>
    </location>
</feature>
<dbReference type="GO" id="GO:0005911">
    <property type="term" value="C:cell-cell junction"/>
    <property type="evidence" value="ECO:0007669"/>
    <property type="project" value="TreeGrafter"/>
</dbReference>
<dbReference type="InterPro" id="IPR051275">
    <property type="entry name" value="Cell_adhesion_signaling"/>
</dbReference>
<dbReference type="PROSITE" id="PS50835">
    <property type="entry name" value="IG_LIKE"/>
    <property type="match status" value="4"/>
</dbReference>
<sequence length="557" mass="60497">MRVPGWSPAALLLAACLWRLPPGRGAAGTEEVIVGEAGRSVVLMCRNVSERADEVDWFHGDPGAVPPLFSSNATLPEDARLSLVDNSSLHISALRLQDGGNYTCKEVLNETVREHRVQLLVASGPSSVTVSISPAATLPNGTVYVDKRDAVMFSCTSNSHPEPTMGWTFQLPSSAPETFTEVNGSSTVYTLQNLSWRFQGNYSCTARNPLSGRSQTSTKELLVYYPPPSVPRCWAQTAQVGLMLQLFCNWPGGYPHPVLQWTEEGRDLENSSWVVNATGTGDTHVETLSSSRLFHGKKFKCVGTHILKQEKAEPTCTVQIKAPSLATEPLKTCFVGGTVSLTCQVMESNPPARISWLRNVSQPEVEIQSGGRYLVTQEGSVSNLTIQNCSHDADEGYYVCKAENPVGLKEAYVSLTVKKPVNIVGVVGAVVVLLLLGVLVISGIILYYNPLLCLNGSIFRNQDSNDVFMLVDSDGEEEEEEEREEEEATGNSNVHRVTALVNGNSAQAGYGYPFTESDSNELHSELPTEEVEGEERPTTQRPILPFLAEMDGTVGGS</sequence>
<keyword evidence="8" id="KW-0732">Signal</keyword>
<evidence type="ECO:0000256" key="7">
    <source>
        <dbReference type="SAM" id="Phobius"/>
    </source>
</evidence>
<dbReference type="GeneTree" id="ENSGT00940000159876"/>
<reference evidence="10" key="2">
    <citation type="submission" date="2025-09" db="UniProtKB">
        <authorList>
            <consortium name="Ensembl"/>
        </authorList>
    </citation>
    <scope>IDENTIFICATION</scope>
</reference>
<feature type="transmembrane region" description="Helical" evidence="7">
    <location>
        <begin position="423"/>
        <end position="448"/>
    </location>
</feature>
<dbReference type="SMART" id="SM00409">
    <property type="entry name" value="IG"/>
    <property type="match status" value="3"/>
</dbReference>
<keyword evidence="7" id="KW-1133">Transmembrane helix</keyword>
<evidence type="ECO:0000256" key="8">
    <source>
        <dbReference type="SAM" id="SignalP"/>
    </source>
</evidence>
<dbReference type="GO" id="GO:0005886">
    <property type="term" value="C:plasma membrane"/>
    <property type="evidence" value="ECO:0007669"/>
    <property type="project" value="TreeGrafter"/>
</dbReference>
<gene>
    <name evidence="10" type="primary">VSIG10</name>
</gene>
<feature type="signal peptide" evidence="8">
    <location>
        <begin position="1"/>
        <end position="25"/>
    </location>
</feature>
<reference evidence="10" key="1">
    <citation type="submission" date="2025-08" db="UniProtKB">
        <authorList>
            <consortium name="Ensembl"/>
        </authorList>
    </citation>
    <scope>IDENTIFICATION</scope>
</reference>
<dbReference type="PANTHER" id="PTHR11640:SF157">
    <property type="entry name" value="V-SET AND IMMUNOGLOBULIN DOMAIN-CONTAINING PROTEIN 10"/>
    <property type="match status" value="1"/>
</dbReference>
<name>A0A674IMQ4_9SAUR</name>
<keyword evidence="7" id="KW-0812">Transmembrane</keyword>
<dbReference type="InterPro" id="IPR013098">
    <property type="entry name" value="Ig_I-set"/>
</dbReference>
<feature type="domain" description="Ig-like" evidence="9">
    <location>
        <begin position="226"/>
        <end position="319"/>
    </location>
</feature>
<evidence type="ECO:0000256" key="2">
    <source>
        <dbReference type="ARBA" id="ARBA00023136"/>
    </source>
</evidence>
<dbReference type="GO" id="GO:0050839">
    <property type="term" value="F:cell adhesion molecule binding"/>
    <property type="evidence" value="ECO:0007669"/>
    <property type="project" value="TreeGrafter"/>
</dbReference>
<dbReference type="Ensembl" id="ENSTMTT00000009124.1">
    <property type="protein sequence ID" value="ENSTMTP00000008824.1"/>
    <property type="gene ID" value="ENSTMTG00000006461.1"/>
</dbReference>
<evidence type="ECO:0000256" key="6">
    <source>
        <dbReference type="SAM" id="MobiDB-lite"/>
    </source>
</evidence>
<keyword evidence="4" id="KW-0325">Glycoprotein</keyword>
<feature type="domain" description="Ig-like" evidence="9">
    <location>
        <begin position="323"/>
        <end position="416"/>
    </location>
</feature>
<evidence type="ECO:0000256" key="4">
    <source>
        <dbReference type="ARBA" id="ARBA00023180"/>
    </source>
</evidence>
<accession>A0A674IMQ4</accession>
<dbReference type="AlphaFoldDB" id="A0A674IMQ4"/>
<evidence type="ECO:0000256" key="5">
    <source>
        <dbReference type="ARBA" id="ARBA00023319"/>
    </source>
</evidence>
<dbReference type="Pfam" id="PF13927">
    <property type="entry name" value="Ig_3"/>
    <property type="match status" value="1"/>
</dbReference>
<proteinExistence type="predicted"/>
<dbReference type="InterPro" id="IPR003598">
    <property type="entry name" value="Ig_sub2"/>
</dbReference>
<dbReference type="InterPro" id="IPR007110">
    <property type="entry name" value="Ig-like_dom"/>
</dbReference>
<evidence type="ECO:0000256" key="1">
    <source>
        <dbReference type="ARBA" id="ARBA00004479"/>
    </source>
</evidence>
<dbReference type="RefSeq" id="XP_026517022.1">
    <property type="nucleotide sequence ID" value="XM_026661237.2"/>
</dbReference>
<dbReference type="Proteomes" id="UP000472274">
    <property type="component" value="Unplaced"/>
</dbReference>
<dbReference type="Gene3D" id="2.60.40.10">
    <property type="entry name" value="Immunoglobulins"/>
    <property type="match status" value="4"/>
</dbReference>
<dbReference type="PANTHER" id="PTHR11640">
    <property type="entry name" value="NEPHRIN"/>
    <property type="match status" value="1"/>
</dbReference>
<keyword evidence="11" id="KW-1185">Reference proteome</keyword>
<dbReference type="Pfam" id="PF07679">
    <property type="entry name" value="I-set"/>
    <property type="match status" value="1"/>
</dbReference>
<evidence type="ECO:0000259" key="9">
    <source>
        <dbReference type="PROSITE" id="PS50835"/>
    </source>
</evidence>
<keyword evidence="2 7" id="KW-0472">Membrane</keyword>
<dbReference type="InterPro" id="IPR013783">
    <property type="entry name" value="Ig-like_fold"/>
</dbReference>
<evidence type="ECO:0000313" key="10">
    <source>
        <dbReference type="Ensembl" id="ENSTMTP00000008824.1"/>
    </source>
</evidence>
<dbReference type="GeneID" id="112103688"/>
<feature type="compositionally biased region" description="Acidic residues" evidence="6">
    <location>
        <begin position="473"/>
        <end position="488"/>
    </location>
</feature>
<evidence type="ECO:0000256" key="3">
    <source>
        <dbReference type="ARBA" id="ARBA00023157"/>
    </source>
</evidence>
<dbReference type="SUPFAM" id="SSF48726">
    <property type="entry name" value="Immunoglobulin"/>
    <property type="match status" value="4"/>
</dbReference>
<organism evidence="10 11">
    <name type="scientific">Terrapene triunguis</name>
    <name type="common">Three-toed box turtle</name>
    <dbReference type="NCBI Taxonomy" id="2587831"/>
    <lineage>
        <taxon>Eukaryota</taxon>
        <taxon>Metazoa</taxon>
        <taxon>Chordata</taxon>
        <taxon>Craniata</taxon>
        <taxon>Vertebrata</taxon>
        <taxon>Euteleostomi</taxon>
        <taxon>Archelosauria</taxon>
        <taxon>Testudinata</taxon>
        <taxon>Testudines</taxon>
        <taxon>Cryptodira</taxon>
        <taxon>Durocryptodira</taxon>
        <taxon>Testudinoidea</taxon>
        <taxon>Emydidae</taxon>
        <taxon>Terrapene</taxon>
    </lineage>
</organism>
<feature type="chain" id="PRO_5025662724" evidence="8">
    <location>
        <begin position="26"/>
        <end position="557"/>
    </location>
</feature>
<dbReference type="CTD" id="54621"/>
<dbReference type="GO" id="GO:0007416">
    <property type="term" value="P:synapse assembly"/>
    <property type="evidence" value="ECO:0007669"/>
    <property type="project" value="TreeGrafter"/>
</dbReference>
<keyword evidence="5" id="KW-0393">Immunoglobulin domain</keyword>
<feature type="domain" description="Ig-like" evidence="9">
    <location>
        <begin position="8"/>
        <end position="104"/>
    </location>
</feature>
<dbReference type="SMART" id="SM00408">
    <property type="entry name" value="IGc2"/>
    <property type="match status" value="3"/>
</dbReference>
<dbReference type="CDD" id="cd00096">
    <property type="entry name" value="Ig"/>
    <property type="match status" value="2"/>
</dbReference>
<evidence type="ECO:0000313" key="11">
    <source>
        <dbReference type="Proteomes" id="UP000472274"/>
    </source>
</evidence>
<protein>
    <submittedName>
        <fullName evidence="10">V-set and immunoglobulin domain containing 10</fullName>
    </submittedName>
</protein>
<keyword evidence="3" id="KW-1015">Disulfide bond</keyword>
<dbReference type="InterPro" id="IPR036179">
    <property type="entry name" value="Ig-like_dom_sf"/>
</dbReference>
<dbReference type="InParanoid" id="A0A674IMQ4"/>